<dbReference type="InterPro" id="IPR027417">
    <property type="entry name" value="P-loop_NTPase"/>
</dbReference>
<protein>
    <submittedName>
        <fullName evidence="5">Sulfotransferase 1C2A-like</fullName>
    </submittedName>
</protein>
<dbReference type="Pfam" id="PF00685">
    <property type="entry name" value="Sulfotransfer_1"/>
    <property type="match status" value="1"/>
</dbReference>
<reference evidence="5" key="1">
    <citation type="submission" date="2025-08" db="UniProtKB">
        <authorList>
            <consortium name="RefSeq"/>
        </authorList>
    </citation>
    <scope>IDENTIFICATION</scope>
    <source>
        <tissue evidence="5">Testes</tissue>
    </source>
</reference>
<dbReference type="Gene3D" id="3.40.50.300">
    <property type="entry name" value="P-loop containing nucleotide triphosphate hydrolases"/>
    <property type="match status" value="1"/>
</dbReference>
<evidence type="ECO:0000313" key="5">
    <source>
        <dbReference type="RefSeq" id="XP_002733779.1"/>
    </source>
</evidence>
<keyword evidence="2" id="KW-0808">Transferase</keyword>
<dbReference type="PANTHER" id="PTHR11783">
    <property type="entry name" value="SULFOTRANSFERASE SULT"/>
    <property type="match status" value="1"/>
</dbReference>
<evidence type="ECO:0000313" key="4">
    <source>
        <dbReference type="Proteomes" id="UP000694865"/>
    </source>
</evidence>
<dbReference type="SUPFAM" id="SSF52540">
    <property type="entry name" value="P-loop containing nucleoside triphosphate hydrolases"/>
    <property type="match status" value="1"/>
</dbReference>
<sequence>MNTYNEDGTWRTDTYTYKGVSFPWYAPLSSLKAMDSFEVRKDDVWICTYAKSGTGWMGEVVWRILSYSGAINTEEPLDKCIYPDFHYRGPRPNYEVIAEMPSPRIVATHLLPSFLPPQLFDVHPKIIYLARNPKDIAVSYHHHLTVSPVSPSYNTYQDFLDEFLSGQIILGDWPSHVTYWWKKKDDDNVLFLKYEDMKKDLRRTVEMICNFLGKSLSTETLERIAAECTFKEMKKRKVRGHICDFLKIDPSMSPFVRKGRVGGWKEHFTVAQNEAIDKWYEQAVEGTGLSFDFLPKQIS</sequence>
<comment type="similarity">
    <text evidence="1">Belongs to the sulfotransferase 1 family.</text>
</comment>
<dbReference type="GeneID" id="100367613"/>
<dbReference type="Proteomes" id="UP000694865">
    <property type="component" value="Unplaced"/>
</dbReference>
<evidence type="ECO:0000256" key="1">
    <source>
        <dbReference type="ARBA" id="ARBA00005771"/>
    </source>
</evidence>
<proteinExistence type="inferred from homology"/>
<dbReference type="RefSeq" id="XP_002733779.1">
    <property type="nucleotide sequence ID" value="XM_002733733.2"/>
</dbReference>
<dbReference type="InterPro" id="IPR000863">
    <property type="entry name" value="Sulfotransferase_dom"/>
</dbReference>
<evidence type="ECO:0000259" key="3">
    <source>
        <dbReference type="Pfam" id="PF00685"/>
    </source>
</evidence>
<organism evidence="4 5">
    <name type="scientific">Saccoglossus kowalevskii</name>
    <name type="common">Acorn worm</name>
    <dbReference type="NCBI Taxonomy" id="10224"/>
    <lineage>
        <taxon>Eukaryota</taxon>
        <taxon>Metazoa</taxon>
        <taxon>Hemichordata</taxon>
        <taxon>Enteropneusta</taxon>
        <taxon>Harrimaniidae</taxon>
        <taxon>Saccoglossus</taxon>
    </lineage>
</organism>
<name>A0ABM0GND6_SACKO</name>
<accession>A0ABM0GND6</accession>
<keyword evidence="4" id="KW-1185">Reference proteome</keyword>
<feature type="domain" description="Sulfotransferase" evidence="3">
    <location>
        <begin position="41"/>
        <end position="288"/>
    </location>
</feature>
<gene>
    <name evidence="5" type="primary">LOC100367613</name>
</gene>
<evidence type="ECO:0000256" key="2">
    <source>
        <dbReference type="ARBA" id="ARBA00022679"/>
    </source>
</evidence>